<reference evidence="2 3" key="1">
    <citation type="journal article" date="2013" name="Fungal Biol.">
        <title>Analysis of microsatellite markers in the genome of the plant pathogen Ceratocystis fimbriata.</title>
        <authorList>
            <person name="Simpson M.C."/>
            <person name="Wilken P.M."/>
            <person name="Coetzee M.P."/>
            <person name="Wingfield M.J."/>
            <person name="Wingfield B.D."/>
        </authorList>
    </citation>
    <scope>NUCLEOTIDE SEQUENCE [LARGE SCALE GENOMIC DNA]</scope>
    <source>
        <strain evidence="2 3">CBS 114723</strain>
    </source>
</reference>
<evidence type="ECO:0000313" key="2">
    <source>
        <dbReference type="EMBL" id="PHH49599.1"/>
    </source>
</evidence>
<accession>A0A2C5W3V3</accession>
<evidence type="ECO:0000256" key="1">
    <source>
        <dbReference type="SAM" id="MobiDB-lite"/>
    </source>
</evidence>
<protein>
    <submittedName>
        <fullName evidence="2">Uncharacterized protein</fullName>
    </submittedName>
</protein>
<feature type="region of interest" description="Disordered" evidence="1">
    <location>
        <begin position="45"/>
        <end position="73"/>
    </location>
</feature>
<sequence>MVQHINGNLGGPVGRSVGITLLTFAPSSIEDDPVHSDLCTVISANISPANPSKKTPASAPETHAEARGKSNDT</sequence>
<comment type="caution">
    <text evidence="2">The sequence shown here is derived from an EMBL/GenBank/DDBJ whole genome shotgun (WGS) entry which is preliminary data.</text>
</comment>
<organism evidence="2 3">
    <name type="scientific">Ceratocystis fimbriata CBS 114723</name>
    <dbReference type="NCBI Taxonomy" id="1035309"/>
    <lineage>
        <taxon>Eukaryota</taxon>
        <taxon>Fungi</taxon>
        <taxon>Dikarya</taxon>
        <taxon>Ascomycota</taxon>
        <taxon>Pezizomycotina</taxon>
        <taxon>Sordariomycetes</taxon>
        <taxon>Hypocreomycetidae</taxon>
        <taxon>Microascales</taxon>
        <taxon>Ceratocystidaceae</taxon>
        <taxon>Ceratocystis</taxon>
    </lineage>
</organism>
<dbReference type="Proteomes" id="UP000222788">
    <property type="component" value="Unassembled WGS sequence"/>
</dbReference>
<feature type="compositionally biased region" description="Basic and acidic residues" evidence="1">
    <location>
        <begin position="62"/>
        <end position="73"/>
    </location>
</feature>
<keyword evidence="3" id="KW-1185">Reference proteome</keyword>
<proteinExistence type="predicted"/>
<gene>
    <name evidence="2" type="ORF">CFIMG_007718RA00001</name>
</gene>
<reference evidence="2 3" key="2">
    <citation type="journal article" date="2013" name="IMA Fungus">
        <title>IMA Genome-F 1: Ceratocystis fimbriata: Draft nuclear genome sequence for the plant pathogen, Ceratocystis fimbriata.</title>
        <authorList>
            <person name="Wilken P.M."/>
            <person name="Steenkamp E.T."/>
            <person name="Wingfield M.J."/>
            <person name="de Beer Z.W."/>
            <person name="Wingfield B.D."/>
        </authorList>
    </citation>
    <scope>NUCLEOTIDE SEQUENCE [LARGE SCALE GENOMIC DNA]</scope>
    <source>
        <strain evidence="2 3">CBS 114723</strain>
    </source>
</reference>
<dbReference type="EMBL" id="APWK03000185">
    <property type="protein sequence ID" value="PHH49599.1"/>
    <property type="molecule type" value="Genomic_DNA"/>
</dbReference>
<dbReference type="AlphaFoldDB" id="A0A2C5W3V3"/>
<evidence type="ECO:0000313" key="3">
    <source>
        <dbReference type="Proteomes" id="UP000222788"/>
    </source>
</evidence>
<feature type="compositionally biased region" description="Polar residues" evidence="1">
    <location>
        <begin position="45"/>
        <end position="55"/>
    </location>
</feature>
<name>A0A2C5W3V3_9PEZI</name>